<organism evidence="2 3">
    <name type="scientific">Lancefieldella parvula</name>
    <dbReference type="NCBI Taxonomy" id="1382"/>
    <lineage>
        <taxon>Bacteria</taxon>
        <taxon>Bacillati</taxon>
        <taxon>Actinomycetota</taxon>
        <taxon>Coriobacteriia</taxon>
        <taxon>Coriobacteriales</taxon>
        <taxon>Atopobiaceae</taxon>
        <taxon>Lancefieldella</taxon>
    </lineage>
</organism>
<dbReference type="EMBL" id="CP097092">
    <property type="protein sequence ID" value="UQF78602.1"/>
    <property type="molecule type" value="Genomic_DNA"/>
</dbReference>
<protein>
    <submittedName>
        <fullName evidence="2">ABC transporter permease</fullName>
    </submittedName>
</protein>
<feature type="transmembrane region" description="Helical" evidence="1">
    <location>
        <begin position="99"/>
        <end position="126"/>
    </location>
</feature>
<gene>
    <name evidence="2" type="ORF">M3I19_02670</name>
</gene>
<feature type="transmembrane region" description="Helical" evidence="1">
    <location>
        <begin position="132"/>
        <end position="155"/>
    </location>
</feature>
<accession>A0A9E7AK36</accession>
<evidence type="ECO:0000256" key="1">
    <source>
        <dbReference type="SAM" id="Phobius"/>
    </source>
</evidence>
<reference evidence="2" key="1">
    <citation type="submission" date="2022-05" db="EMBL/GenBank/DDBJ databases">
        <title>Using nanopore sequencing to obtain complete genomes from saliva samples.</title>
        <authorList>
            <person name="Baker J.L."/>
        </authorList>
    </citation>
    <scope>NUCLEOTIDE SEQUENCE</scope>
    <source>
        <strain evidence="2">JCVI-JB-Lp32</strain>
    </source>
</reference>
<feature type="transmembrane region" description="Helical" evidence="1">
    <location>
        <begin position="7"/>
        <end position="34"/>
    </location>
</feature>
<dbReference type="AlphaFoldDB" id="A0A9E7AK36"/>
<sequence length="261" mass="28728">MKKITSYIYPAICISLTSLSSYGSILAFCIQFFIEPIFSYLYFILFGMQLSASSMSLLVGILTLSAWLSAMQCSANIIVQDRFAKTIFMYLISQNRAMVFFLIRYITITVICFMSSLITSVIVLYIAAADVLALLVPLCISLILASLGGAIFGVFSSVIGLLLTDGFAVLNLLSISIPILSGAVIPLYLFPNPLISICKCIPISWIVESVGLFLSFNTSDAFLLCGYALFLELLWILITLAFISFCNNRQRITGQIEGMHL</sequence>
<keyword evidence="1" id="KW-0472">Membrane</keyword>
<proteinExistence type="predicted"/>
<feature type="transmembrane region" description="Helical" evidence="1">
    <location>
        <begin position="40"/>
        <end position="68"/>
    </location>
</feature>
<feature type="transmembrane region" description="Helical" evidence="1">
    <location>
        <begin position="167"/>
        <end position="188"/>
    </location>
</feature>
<keyword evidence="1" id="KW-0812">Transmembrane</keyword>
<keyword evidence="1" id="KW-1133">Transmembrane helix</keyword>
<feature type="transmembrane region" description="Helical" evidence="1">
    <location>
        <begin position="221"/>
        <end position="245"/>
    </location>
</feature>
<dbReference type="Proteomes" id="UP000831562">
    <property type="component" value="Chromosome"/>
</dbReference>
<name>A0A9E7AK36_9ACTN</name>
<evidence type="ECO:0000313" key="3">
    <source>
        <dbReference type="Proteomes" id="UP000831562"/>
    </source>
</evidence>
<evidence type="ECO:0000313" key="2">
    <source>
        <dbReference type="EMBL" id="UQF78602.1"/>
    </source>
</evidence>